<dbReference type="AlphaFoldDB" id="A0AAJ1WZB5"/>
<protein>
    <submittedName>
        <fullName evidence="1">Uncharacterized protein</fullName>
    </submittedName>
</protein>
<sequence>MRSSRAWVSTEIRTSSGTRSSSISWRTKSKSVWLAAGKPTSISLKPMRTSRSNIERLRAGVIGSIRAWLPSRRSVESHRGAWVIFRSGHVRSGTVTGSKAR</sequence>
<accession>A0AAJ1WZB5</accession>
<reference evidence="1" key="1">
    <citation type="submission" date="2023-07" db="EMBL/GenBank/DDBJ databases">
        <title>Functional and genomic diversity of the sorghum phyllosphere microbiome.</title>
        <authorList>
            <person name="Shade A."/>
        </authorList>
    </citation>
    <scope>NUCLEOTIDE SEQUENCE</scope>
    <source>
        <strain evidence="1">SORGH_AS_1067</strain>
    </source>
</reference>
<comment type="caution">
    <text evidence="1">The sequence shown here is derived from an EMBL/GenBank/DDBJ whole genome shotgun (WGS) entry which is preliminary data.</text>
</comment>
<evidence type="ECO:0000313" key="2">
    <source>
        <dbReference type="Proteomes" id="UP001239215"/>
    </source>
</evidence>
<dbReference type="Proteomes" id="UP001239215">
    <property type="component" value="Unassembled WGS sequence"/>
</dbReference>
<gene>
    <name evidence="1" type="ORF">QE405_000747</name>
</gene>
<organism evidence="1 2">
    <name type="scientific">Nocardioides zeae</name>
    <dbReference type="NCBI Taxonomy" id="1457234"/>
    <lineage>
        <taxon>Bacteria</taxon>
        <taxon>Bacillati</taxon>
        <taxon>Actinomycetota</taxon>
        <taxon>Actinomycetes</taxon>
        <taxon>Propionibacteriales</taxon>
        <taxon>Nocardioidaceae</taxon>
        <taxon>Nocardioides</taxon>
    </lineage>
</organism>
<name>A0AAJ1WZB5_9ACTN</name>
<proteinExistence type="predicted"/>
<evidence type="ECO:0000313" key="1">
    <source>
        <dbReference type="EMBL" id="MDQ1103463.1"/>
    </source>
</evidence>
<dbReference type="EMBL" id="JAUTAN010000001">
    <property type="protein sequence ID" value="MDQ1103463.1"/>
    <property type="molecule type" value="Genomic_DNA"/>
</dbReference>